<keyword evidence="2" id="KW-0479">Metal-binding</keyword>
<evidence type="ECO:0000313" key="7">
    <source>
        <dbReference type="Proteomes" id="UP000199800"/>
    </source>
</evidence>
<dbReference type="SFLD" id="SFLDS00029">
    <property type="entry name" value="Radical_SAM"/>
    <property type="match status" value="1"/>
</dbReference>
<dbReference type="EMBL" id="FOHN01000016">
    <property type="protein sequence ID" value="SET34654.1"/>
    <property type="molecule type" value="Genomic_DNA"/>
</dbReference>
<dbReference type="Pfam" id="PF04055">
    <property type="entry name" value="Radical_SAM"/>
    <property type="match status" value="1"/>
</dbReference>
<dbReference type="InterPro" id="IPR023885">
    <property type="entry name" value="4Fe4S-binding_SPASM_dom"/>
</dbReference>
<dbReference type="PROSITE" id="PS51918">
    <property type="entry name" value="RADICAL_SAM"/>
    <property type="match status" value="1"/>
</dbReference>
<evidence type="ECO:0000256" key="1">
    <source>
        <dbReference type="ARBA" id="ARBA00022691"/>
    </source>
</evidence>
<dbReference type="InterPro" id="IPR008792">
    <property type="entry name" value="PQQD"/>
</dbReference>
<keyword evidence="1" id="KW-0949">S-adenosyl-L-methionine</keyword>
<dbReference type="GO" id="GO:0051536">
    <property type="term" value="F:iron-sulfur cluster binding"/>
    <property type="evidence" value="ECO:0007669"/>
    <property type="project" value="UniProtKB-KW"/>
</dbReference>
<evidence type="ECO:0000256" key="2">
    <source>
        <dbReference type="ARBA" id="ARBA00022723"/>
    </source>
</evidence>
<keyword evidence="4" id="KW-0411">Iron-sulfur</keyword>
<evidence type="ECO:0000259" key="5">
    <source>
        <dbReference type="PROSITE" id="PS51918"/>
    </source>
</evidence>
<dbReference type="SMART" id="SM00729">
    <property type="entry name" value="Elp3"/>
    <property type="match status" value="1"/>
</dbReference>
<accession>A0A1I0DQ51</accession>
<dbReference type="SFLD" id="SFLDG01386">
    <property type="entry name" value="main_SPASM_domain-containing"/>
    <property type="match status" value="1"/>
</dbReference>
<dbReference type="SUPFAM" id="SSF102114">
    <property type="entry name" value="Radical SAM enzymes"/>
    <property type="match status" value="1"/>
</dbReference>
<dbReference type="CDD" id="cd01335">
    <property type="entry name" value="Radical_SAM"/>
    <property type="match status" value="1"/>
</dbReference>
<dbReference type="InterPro" id="IPR050377">
    <property type="entry name" value="Radical_SAM_PqqE_MftC-like"/>
</dbReference>
<organism evidence="6 7">
    <name type="scientific">[Clostridium] polysaccharolyticum</name>
    <dbReference type="NCBI Taxonomy" id="29364"/>
    <lineage>
        <taxon>Bacteria</taxon>
        <taxon>Bacillati</taxon>
        <taxon>Bacillota</taxon>
        <taxon>Clostridia</taxon>
        <taxon>Lachnospirales</taxon>
        <taxon>Lachnospiraceae</taxon>
    </lineage>
</organism>
<dbReference type="InterPro" id="IPR007197">
    <property type="entry name" value="rSAM"/>
</dbReference>
<gene>
    <name evidence="6" type="ORF">SAMN04487772_1169</name>
</gene>
<evidence type="ECO:0000256" key="3">
    <source>
        <dbReference type="ARBA" id="ARBA00023004"/>
    </source>
</evidence>
<protein>
    <submittedName>
        <fullName evidence="6">Radical SAM additional 4Fe4S-binding SPASM domain-containing protein</fullName>
    </submittedName>
</protein>
<dbReference type="GO" id="GO:0046872">
    <property type="term" value="F:metal ion binding"/>
    <property type="evidence" value="ECO:0007669"/>
    <property type="project" value="UniProtKB-KW"/>
</dbReference>
<dbReference type="Gene3D" id="3.20.20.70">
    <property type="entry name" value="Aldolase class I"/>
    <property type="match status" value="1"/>
</dbReference>
<dbReference type="RefSeq" id="WP_092478204.1">
    <property type="nucleotide sequence ID" value="NZ_FOHN01000016.1"/>
</dbReference>
<reference evidence="6 7" key="1">
    <citation type="submission" date="2016-10" db="EMBL/GenBank/DDBJ databases">
        <authorList>
            <person name="de Groot N.N."/>
        </authorList>
    </citation>
    <scope>NUCLEOTIDE SEQUENCE [LARGE SCALE GENOMIC DNA]</scope>
    <source>
        <strain evidence="6 7">DSM 1801</strain>
    </source>
</reference>
<dbReference type="InterPro" id="IPR013785">
    <property type="entry name" value="Aldolase_TIM"/>
</dbReference>
<dbReference type="Gene3D" id="1.10.10.1150">
    <property type="entry name" value="Coenzyme PQQ synthesis protein D (PqqD)"/>
    <property type="match status" value="1"/>
</dbReference>
<dbReference type="Pfam" id="PF05402">
    <property type="entry name" value="PqqD"/>
    <property type="match status" value="1"/>
</dbReference>
<dbReference type="InterPro" id="IPR006638">
    <property type="entry name" value="Elp3/MiaA/NifB-like_rSAM"/>
</dbReference>
<dbReference type="STRING" id="29364.SAMN04487772_1169"/>
<sequence>MARIDILNEVAYDILSKCDGSTNVSDIIKQIQEEYDAEYDVIEKDVIEYLMKTSIIGYIEGIELQELKDQKIDVSSFGVISKADCDNVLNGKGIIGTSENPLSAPMKVLIEFTKNCNLRCVHCFAEAECKVTEQGYLEGELNTEQWYKVIDNIYDAGVFDIFVSGGEALLRSDIFDILEYINSKGFGFCLLTNATLITDEVAKKLKSLNCYKVEANMDGYDEKTYDMFRGVKGAFADTVRGIKACIDNDLPIRCNVTMTKLNIGWLKEIADTAYSLGVREVCCVPLEQGGRADSNWERLHIEDEAAAQEYYKEVDAYTKEKYGDKLMFIVPLDHHRSNVLNDIHNVAKRWDPNKLMPSCGAGKYHCSVNSYGEVILCPTADDTIKFEPNGLLEYSLLDIWQNAQTFKDIRNSMDEKCMGCENLFCERGCPLTMYRKYGKVYLEDRKECPTKA</sequence>
<dbReference type="PANTHER" id="PTHR11228">
    <property type="entry name" value="RADICAL SAM DOMAIN PROTEIN"/>
    <property type="match status" value="1"/>
</dbReference>
<name>A0A1I0DQ51_9FIRM</name>
<dbReference type="GO" id="GO:0003824">
    <property type="term" value="F:catalytic activity"/>
    <property type="evidence" value="ECO:0007669"/>
    <property type="project" value="InterPro"/>
</dbReference>
<dbReference type="CDD" id="cd21109">
    <property type="entry name" value="SPASM"/>
    <property type="match status" value="1"/>
</dbReference>
<keyword evidence="7" id="KW-1185">Reference proteome</keyword>
<dbReference type="Pfam" id="PF13186">
    <property type="entry name" value="SPASM"/>
    <property type="match status" value="1"/>
</dbReference>
<proteinExistence type="predicted"/>
<dbReference type="InterPro" id="IPR058240">
    <property type="entry name" value="rSAM_sf"/>
</dbReference>
<dbReference type="Proteomes" id="UP000199800">
    <property type="component" value="Unassembled WGS sequence"/>
</dbReference>
<feature type="domain" description="Radical SAM core" evidence="5">
    <location>
        <begin position="102"/>
        <end position="324"/>
    </location>
</feature>
<dbReference type="OrthoDB" id="9815550at2"/>
<dbReference type="InterPro" id="IPR041881">
    <property type="entry name" value="PqqD_sf"/>
</dbReference>
<dbReference type="SFLD" id="SFLDG01067">
    <property type="entry name" value="SPASM/twitch_domain_containing"/>
    <property type="match status" value="1"/>
</dbReference>
<dbReference type="PANTHER" id="PTHR11228:SF7">
    <property type="entry name" value="PQQA PEPTIDE CYCLASE"/>
    <property type="match status" value="1"/>
</dbReference>
<keyword evidence="3" id="KW-0408">Iron</keyword>
<evidence type="ECO:0000313" key="6">
    <source>
        <dbReference type="EMBL" id="SET34654.1"/>
    </source>
</evidence>
<dbReference type="AlphaFoldDB" id="A0A1I0DQ51"/>
<evidence type="ECO:0000256" key="4">
    <source>
        <dbReference type="ARBA" id="ARBA00023014"/>
    </source>
</evidence>